<comment type="caution">
    <text evidence="1">The sequence shown here is derived from an EMBL/GenBank/DDBJ whole genome shotgun (WGS) entry which is preliminary data.</text>
</comment>
<accession>A0AAN9ELH8</accession>
<name>A0AAN9ELH8_CROPI</name>
<reference evidence="1 2" key="1">
    <citation type="submission" date="2024-01" db="EMBL/GenBank/DDBJ databases">
        <title>The genomes of 5 underutilized Papilionoideae crops provide insights into root nodulation and disease resistanc.</title>
        <authorList>
            <person name="Yuan L."/>
        </authorList>
    </citation>
    <scope>NUCLEOTIDE SEQUENCE [LARGE SCALE GENOMIC DNA]</scope>
    <source>
        <strain evidence="1">ZHUSHIDOU_FW_LH</strain>
        <tissue evidence="1">Leaf</tissue>
    </source>
</reference>
<dbReference type="AlphaFoldDB" id="A0AAN9ELH8"/>
<evidence type="ECO:0000313" key="2">
    <source>
        <dbReference type="Proteomes" id="UP001372338"/>
    </source>
</evidence>
<proteinExistence type="predicted"/>
<gene>
    <name evidence="1" type="ORF">RIF29_24060</name>
</gene>
<dbReference type="Proteomes" id="UP001372338">
    <property type="component" value="Unassembled WGS sequence"/>
</dbReference>
<dbReference type="Pfam" id="PF05097">
    <property type="entry name" value="DUF688"/>
    <property type="match status" value="1"/>
</dbReference>
<protein>
    <submittedName>
        <fullName evidence="1">Uncharacterized protein</fullName>
    </submittedName>
</protein>
<dbReference type="InterPro" id="IPR007789">
    <property type="entry name" value="DUF688"/>
</dbReference>
<sequence>MGSEAEEQHSKIPKLPLFSIIPPMKKSPERSGMLTPPLHASASVPFNWEQEPGKPRPCTALVTFCDNNLLPKCLELPPRLLLPSPTTVLEGPYVGEGSRNSNRFQCPSFRMSNEEVVLGSLDLTKGGGIKDKGWWFCSRRKNAFKVKRDVSGGSYVFPSSVEKEAEKNGVGGTHNKVKMSKIIKRSESFSNLSYGKSHFWVRLRVYV</sequence>
<dbReference type="PANTHER" id="PTHR34371">
    <property type="entry name" value="OS01G0551000 PROTEIN"/>
    <property type="match status" value="1"/>
</dbReference>
<dbReference type="EMBL" id="JAYWIO010000005">
    <property type="protein sequence ID" value="KAK7258481.1"/>
    <property type="molecule type" value="Genomic_DNA"/>
</dbReference>
<keyword evidence="2" id="KW-1185">Reference proteome</keyword>
<organism evidence="1 2">
    <name type="scientific">Crotalaria pallida</name>
    <name type="common">Smooth rattlebox</name>
    <name type="synonym">Crotalaria striata</name>
    <dbReference type="NCBI Taxonomy" id="3830"/>
    <lineage>
        <taxon>Eukaryota</taxon>
        <taxon>Viridiplantae</taxon>
        <taxon>Streptophyta</taxon>
        <taxon>Embryophyta</taxon>
        <taxon>Tracheophyta</taxon>
        <taxon>Spermatophyta</taxon>
        <taxon>Magnoliopsida</taxon>
        <taxon>eudicotyledons</taxon>
        <taxon>Gunneridae</taxon>
        <taxon>Pentapetalae</taxon>
        <taxon>rosids</taxon>
        <taxon>fabids</taxon>
        <taxon>Fabales</taxon>
        <taxon>Fabaceae</taxon>
        <taxon>Papilionoideae</taxon>
        <taxon>50 kb inversion clade</taxon>
        <taxon>genistoids sensu lato</taxon>
        <taxon>core genistoids</taxon>
        <taxon>Crotalarieae</taxon>
        <taxon>Crotalaria</taxon>
    </lineage>
</organism>
<dbReference type="PANTHER" id="PTHR34371:SF2">
    <property type="entry name" value="DUF688 FAMILY PROTEIN"/>
    <property type="match status" value="1"/>
</dbReference>
<evidence type="ECO:0000313" key="1">
    <source>
        <dbReference type="EMBL" id="KAK7258481.1"/>
    </source>
</evidence>